<comment type="caution">
    <text evidence="2">The sequence shown here is derived from an EMBL/GenBank/DDBJ whole genome shotgun (WGS) entry which is preliminary data.</text>
</comment>
<keyword evidence="1" id="KW-0812">Transmembrane</keyword>
<reference evidence="2 3" key="1">
    <citation type="journal article" date="2014" name="Genome Announc.">
        <title>The Genome of the Predominant Equine Lactobacillus Species, Lactobacillus equi, Is Reflective of Its Lifestyle Adaptations to an Herbivorous Host.</title>
        <authorList>
            <person name="O'Donnell M.M."/>
            <person name="Harris H.M."/>
            <person name="O'Toole P.W."/>
            <person name="Ross R.P."/>
        </authorList>
    </citation>
    <scope>NUCLEOTIDE SEQUENCE [LARGE SCALE GENOMIC DNA]</scope>
    <source>
        <strain evidence="2 3">DPC 6820</strain>
    </source>
</reference>
<organism evidence="2 3">
    <name type="scientific">Ligilactobacillus equi DPC 6820</name>
    <dbReference type="NCBI Taxonomy" id="1392007"/>
    <lineage>
        <taxon>Bacteria</taxon>
        <taxon>Bacillati</taxon>
        <taxon>Bacillota</taxon>
        <taxon>Bacilli</taxon>
        <taxon>Lactobacillales</taxon>
        <taxon>Lactobacillaceae</taxon>
        <taxon>Ligilactobacillus</taxon>
    </lineage>
</organism>
<dbReference type="AlphaFoldDB" id="V7HZ37"/>
<proteinExistence type="predicted"/>
<dbReference type="Proteomes" id="UP000018559">
    <property type="component" value="Unassembled WGS sequence"/>
</dbReference>
<keyword evidence="1" id="KW-0472">Membrane</keyword>
<dbReference type="EMBL" id="AWWH01000066">
    <property type="protein sequence ID" value="ETA74555.1"/>
    <property type="molecule type" value="Genomic_DNA"/>
</dbReference>
<keyword evidence="1" id="KW-1133">Transmembrane helix</keyword>
<protein>
    <submittedName>
        <fullName evidence="2">Putative amino-acid permease membrane protein</fullName>
    </submittedName>
</protein>
<sequence>MLVLYLIEYMFDNGLILSQANIDRLKFKQAILVSLILLGFIIALIVLFELRGLLNNDFQLVILNNVN</sequence>
<evidence type="ECO:0000313" key="3">
    <source>
        <dbReference type="Proteomes" id="UP000018559"/>
    </source>
</evidence>
<accession>V7HZ37</accession>
<evidence type="ECO:0000256" key="1">
    <source>
        <dbReference type="SAM" id="Phobius"/>
    </source>
</evidence>
<feature type="transmembrane region" description="Helical" evidence="1">
    <location>
        <begin position="30"/>
        <end position="48"/>
    </location>
</feature>
<dbReference type="PATRIC" id="fig|1392007.3.peg.631"/>
<gene>
    <name evidence="2" type="ORF">LEQ_0420c</name>
</gene>
<name>V7HZ37_9LACO</name>
<keyword evidence="3" id="KW-1185">Reference proteome</keyword>
<evidence type="ECO:0000313" key="2">
    <source>
        <dbReference type="EMBL" id="ETA74555.1"/>
    </source>
</evidence>